<evidence type="ECO:0000256" key="8">
    <source>
        <dbReference type="PIRNR" id="PIRNR038186"/>
    </source>
</evidence>
<dbReference type="Pfam" id="PF17927">
    <property type="entry name" value="Ins134_P3_kin_N"/>
    <property type="match status" value="1"/>
</dbReference>
<feature type="binding site" evidence="9">
    <location>
        <position position="209"/>
    </location>
    <ligand>
        <name>ATP</name>
        <dbReference type="ChEBI" id="CHEBI:30616"/>
    </ligand>
</feature>
<feature type="binding site" evidence="9">
    <location>
        <position position="98"/>
    </location>
    <ligand>
        <name>ATP</name>
        <dbReference type="ChEBI" id="CHEBI:30616"/>
    </ligand>
</feature>
<sequence>MKKIRIGYCGRGKWEKFRWSEFVDYARTKNVIVDEIDLTKPIENQGEFDLIIHKMTYLMHGHDMNCDPELNRIYNYIKNHPEIIFVDDLDAVAVTLDREETDTLLKSINWNLSEKVGIPNSSHINKSDINSIKTATSNLQFPILAKPKIASSTSNSSTEESHMLRLATTPEQLVNFPAPAILQEYKNHGGVVYKVYTLGSKIECDLRPSTRDILPGETFNLDFHSQKPNENSEIWTQPRDLSHIKIPFEHLEKISSVLRKEMKMDCLGFDVLIDENEKFWIIDVNYFPGYKNIIDLWPKFLNFFLEKLGMPPR</sequence>
<evidence type="ECO:0000256" key="6">
    <source>
        <dbReference type="ARBA" id="ARBA00022840"/>
    </source>
</evidence>
<dbReference type="PANTHER" id="PTHR14217">
    <property type="entry name" value="INOSITOL-TETRAKISPHOSPHATE 1-KINASE"/>
    <property type="match status" value="1"/>
</dbReference>
<evidence type="ECO:0000259" key="12">
    <source>
        <dbReference type="Pfam" id="PF17927"/>
    </source>
</evidence>
<feature type="binding site" evidence="9">
    <location>
        <position position="194"/>
    </location>
    <ligand>
        <name>ATP</name>
        <dbReference type="ChEBI" id="CHEBI:30616"/>
    </ligand>
</feature>
<comment type="catalytic activity">
    <reaction evidence="8">
        <text>1D-myo-inositol 3,4,5,6-tetrakisphosphate + ATP = 1D-myo-inositol 1,3,4,5,6-pentakisphosphate + ADP + H(+)</text>
        <dbReference type="Rhea" id="RHEA:12452"/>
        <dbReference type="ChEBI" id="CHEBI:15378"/>
        <dbReference type="ChEBI" id="CHEBI:30616"/>
        <dbReference type="ChEBI" id="CHEBI:57539"/>
        <dbReference type="ChEBI" id="CHEBI:57733"/>
        <dbReference type="ChEBI" id="CHEBI:456216"/>
        <dbReference type="EC" id="2.7.1.134"/>
    </reaction>
</comment>
<keyword evidence="5 8" id="KW-0418">Kinase</keyword>
<comment type="subunit">
    <text evidence="8">Monomer.</text>
</comment>
<dbReference type="Gene3D" id="3.40.50.11370">
    <property type="match status" value="1"/>
</dbReference>
<evidence type="ECO:0000256" key="4">
    <source>
        <dbReference type="ARBA" id="ARBA00022741"/>
    </source>
</evidence>
<dbReference type="InterPro" id="IPR040464">
    <property type="entry name" value="InsP(3)kin_ATP-grasp"/>
</dbReference>
<dbReference type="Pfam" id="PF05770">
    <property type="entry name" value="Ins134_P3_kin"/>
    <property type="match status" value="1"/>
</dbReference>
<evidence type="ECO:0000313" key="13">
    <source>
        <dbReference type="EMBL" id="OHT06524.1"/>
    </source>
</evidence>
<feature type="binding site" evidence="9">
    <location>
        <position position="13"/>
    </location>
    <ligand>
        <name>1D-myo-inositol 1,3,4-trisphosphate</name>
        <dbReference type="ChEBI" id="CHEBI:58414"/>
    </ligand>
</feature>
<dbReference type="InterPro" id="IPR008656">
    <property type="entry name" value="Inositol_tetrakis-P_1-kinase"/>
</dbReference>
<feature type="domain" description="Inositol-tetrakisphosphate 1-kinase N-terminal" evidence="12">
    <location>
        <begin position="6"/>
        <end position="92"/>
    </location>
</feature>
<dbReference type="PANTHER" id="PTHR14217:SF1">
    <property type="entry name" value="INOSITOL-TETRAKISPHOSPHATE 1-KINASE"/>
    <property type="match status" value="1"/>
</dbReference>
<gene>
    <name evidence="13" type="ORF">TRFO_25407</name>
</gene>
<dbReference type="RefSeq" id="XP_068359660.1">
    <property type="nucleotide sequence ID" value="XM_068504331.1"/>
</dbReference>
<evidence type="ECO:0000256" key="7">
    <source>
        <dbReference type="ARBA" id="ARBA00022842"/>
    </source>
</evidence>
<keyword evidence="14" id="KW-1185">Reference proteome</keyword>
<keyword evidence="7 8" id="KW-0460">Magnesium</keyword>
<keyword evidence="2 8" id="KW-0808">Transferase</keyword>
<dbReference type="SUPFAM" id="SSF56059">
    <property type="entry name" value="Glutathione synthetase ATP-binding domain-like"/>
    <property type="match status" value="1"/>
</dbReference>
<dbReference type="GO" id="GO:0000287">
    <property type="term" value="F:magnesium ion binding"/>
    <property type="evidence" value="ECO:0007669"/>
    <property type="project" value="InterPro"/>
</dbReference>
<comment type="caution">
    <text evidence="13">The sequence shown here is derived from an EMBL/GenBank/DDBJ whole genome shotgun (WGS) entry which is preliminary data.</text>
</comment>
<dbReference type="InterPro" id="IPR041429">
    <property type="entry name" value="ITPK1_N"/>
</dbReference>
<feature type="domain" description="Inositol 1,3,4-trisphosphate 5/6-kinase ATP-grasp" evidence="11">
    <location>
        <begin position="113"/>
        <end position="306"/>
    </location>
</feature>
<feature type="binding site" evidence="9">
    <location>
        <position position="285"/>
    </location>
    <ligand>
        <name>1D-myo-inositol 1,3,4-trisphosphate</name>
        <dbReference type="ChEBI" id="CHEBI:58414"/>
    </ligand>
</feature>
<dbReference type="GO" id="GO:0047325">
    <property type="term" value="F:inositol-3,4,5,6-tetrakisphosphate 1-kinase activity"/>
    <property type="evidence" value="ECO:0007669"/>
    <property type="project" value="UniProtKB-EC"/>
</dbReference>
<evidence type="ECO:0000256" key="1">
    <source>
        <dbReference type="ARBA" id="ARBA00009601"/>
    </source>
</evidence>
<reference evidence="13" key="1">
    <citation type="submission" date="2016-10" db="EMBL/GenBank/DDBJ databases">
        <authorList>
            <person name="Benchimol M."/>
            <person name="Almeida L.G."/>
            <person name="Vasconcelos A.T."/>
            <person name="Perreira-Neves A."/>
            <person name="Rosa I.A."/>
            <person name="Tasca T."/>
            <person name="Bogo M.R."/>
            <person name="de Souza W."/>
        </authorList>
    </citation>
    <scope>NUCLEOTIDE SEQUENCE [LARGE SCALE GENOMIC DNA]</scope>
    <source>
        <strain evidence="13">K</strain>
    </source>
</reference>
<dbReference type="EMBL" id="MLAK01000723">
    <property type="protein sequence ID" value="OHT06524.1"/>
    <property type="molecule type" value="Genomic_DNA"/>
</dbReference>
<feature type="binding site" evidence="9">
    <location>
        <begin position="183"/>
        <end position="194"/>
    </location>
    <ligand>
        <name>ATP</name>
        <dbReference type="ChEBI" id="CHEBI:30616"/>
    </ligand>
</feature>
<feature type="binding site" evidence="9">
    <location>
        <position position="162"/>
    </location>
    <ligand>
        <name>1D-myo-inositol 1,3,4-trisphosphate</name>
        <dbReference type="ChEBI" id="CHEBI:58414"/>
    </ligand>
</feature>
<dbReference type="GO" id="GO:0005524">
    <property type="term" value="F:ATP binding"/>
    <property type="evidence" value="ECO:0007669"/>
    <property type="project" value="UniProtKB-KW"/>
</dbReference>
<dbReference type="AlphaFoldDB" id="A0A1J4KA05"/>
<organism evidence="13 14">
    <name type="scientific">Tritrichomonas foetus</name>
    <dbReference type="NCBI Taxonomy" id="1144522"/>
    <lineage>
        <taxon>Eukaryota</taxon>
        <taxon>Metamonada</taxon>
        <taxon>Parabasalia</taxon>
        <taxon>Tritrichomonadida</taxon>
        <taxon>Tritrichomonadidae</taxon>
        <taxon>Tritrichomonas</taxon>
    </lineage>
</organism>
<dbReference type="GO" id="GO:0005737">
    <property type="term" value="C:cytoplasm"/>
    <property type="evidence" value="ECO:0007669"/>
    <property type="project" value="TreeGrafter"/>
</dbReference>
<keyword evidence="3 8" id="KW-0479">Metal-binding</keyword>
<name>A0A1J4KA05_9EUKA</name>
<comment type="function">
    <text evidence="8">Kinase that can phosphorylate various inositol polyphosphate such as Ins(3,4,5,6)P4 or Ins(1,3,4)P3.</text>
</comment>
<feature type="binding site" evidence="10">
    <location>
        <position position="283"/>
    </location>
    <ligand>
        <name>Mg(2+)</name>
        <dbReference type="ChEBI" id="CHEBI:18420"/>
        <label>2</label>
    </ligand>
</feature>
<evidence type="ECO:0000256" key="9">
    <source>
        <dbReference type="PIRSR" id="PIRSR038186-1"/>
    </source>
</evidence>
<dbReference type="GO" id="GO:0032957">
    <property type="term" value="P:inositol trisphosphate metabolic process"/>
    <property type="evidence" value="ECO:0007669"/>
    <property type="project" value="InterPro"/>
</dbReference>
<evidence type="ECO:0000256" key="2">
    <source>
        <dbReference type="ARBA" id="ARBA00022679"/>
    </source>
</evidence>
<evidence type="ECO:0000256" key="10">
    <source>
        <dbReference type="PIRSR" id="PIRSR038186-2"/>
    </source>
</evidence>
<keyword evidence="4 8" id="KW-0547">Nucleotide-binding</keyword>
<accession>A0A1J4KA05</accession>
<keyword evidence="6 8" id="KW-0067">ATP-binding</keyword>
<evidence type="ECO:0000256" key="5">
    <source>
        <dbReference type="ARBA" id="ARBA00022777"/>
    </source>
</evidence>
<dbReference type="Gene3D" id="3.30.1490.220">
    <property type="match status" value="1"/>
</dbReference>
<dbReference type="Gene3D" id="3.30.470.20">
    <property type="entry name" value="ATP-grasp fold, B domain"/>
    <property type="match status" value="1"/>
</dbReference>
<evidence type="ECO:0000256" key="3">
    <source>
        <dbReference type="ARBA" id="ARBA00022723"/>
    </source>
</evidence>
<feature type="binding site" evidence="10">
    <location>
        <position position="285"/>
    </location>
    <ligand>
        <name>Mg(2+)</name>
        <dbReference type="ChEBI" id="CHEBI:18420"/>
        <label>2</label>
    </ligand>
</feature>
<feature type="binding site" evidence="10">
    <location>
        <position position="283"/>
    </location>
    <ligand>
        <name>Mg(2+)</name>
        <dbReference type="ChEBI" id="CHEBI:18420"/>
        <label>1</label>
    </ligand>
</feature>
<feature type="binding site" evidence="9">
    <location>
        <position position="54"/>
    </location>
    <ligand>
        <name>1D-myo-inositol 1,3,4-trisphosphate</name>
        <dbReference type="ChEBI" id="CHEBI:58414"/>
    </ligand>
</feature>
<proteinExistence type="inferred from homology"/>
<protein>
    <recommendedName>
        <fullName evidence="8">Inositol-tetrakisphosphate 1-kinase</fullName>
        <ecNumber evidence="8">2.7.1.134</ecNumber>
    </recommendedName>
</protein>
<dbReference type="VEuPathDB" id="TrichDB:TRFO_25407"/>
<feature type="binding site" evidence="10">
    <location>
        <position position="270"/>
    </location>
    <ligand>
        <name>Mg(2+)</name>
        <dbReference type="ChEBI" id="CHEBI:18420"/>
        <label>1</label>
    </ligand>
</feature>
<dbReference type="OrthoDB" id="25308at2759"/>
<feature type="binding site" evidence="9">
    <location>
        <position position="146"/>
    </location>
    <ligand>
        <name>ATP</name>
        <dbReference type="ChEBI" id="CHEBI:30616"/>
    </ligand>
</feature>
<dbReference type="PIRSF" id="PIRSF038186">
    <property type="entry name" value="ITPK"/>
    <property type="match status" value="1"/>
</dbReference>
<feature type="binding site" evidence="9">
    <location>
        <position position="289"/>
    </location>
    <ligand>
        <name>1D-myo-inositol 1,3,4-trisphosphate</name>
        <dbReference type="ChEBI" id="CHEBI:58414"/>
    </ligand>
</feature>
<dbReference type="GO" id="GO:0052726">
    <property type="term" value="F:inositol-1,3,4-trisphosphate 5-kinase activity"/>
    <property type="evidence" value="ECO:0007669"/>
    <property type="project" value="InterPro"/>
</dbReference>
<dbReference type="EC" id="2.7.1.134" evidence="8"/>
<evidence type="ECO:0000259" key="11">
    <source>
        <dbReference type="Pfam" id="PF05770"/>
    </source>
</evidence>
<dbReference type="Proteomes" id="UP000179807">
    <property type="component" value="Unassembled WGS sequence"/>
</dbReference>
<evidence type="ECO:0000313" key="14">
    <source>
        <dbReference type="Proteomes" id="UP000179807"/>
    </source>
</evidence>
<comment type="similarity">
    <text evidence="1 8">Belongs to the ITPK1 family.</text>
</comment>
<dbReference type="GO" id="GO:0052725">
    <property type="term" value="F:inositol-1,3,4-trisphosphate 6-kinase activity"/>
    <property type="evidence" value="ECO:0007669"/>
    <property type="project" value="InterPro"/>
</dbReference>
<comment type="cofactor">
    <cofactor evidence="8 10">
        <name>Mg(2+)</name>
        <dbReference type="ChEBI" id="CHEBI:18420"/>
    </cofactor>
    <text evidence="8 10">Binds 2 magnesium ions per subunit.</text>
</comment>
<dbReference type="GeneID" id="94839035"/>